<feature type="chain" id="PRO_5022036521" evidence="3">
    <location>
        <begin position="20"/>
        <end position="1879"/>
    </location>
</feature>
<dbReference type="Gene3D" id="2.60.40.4070">
    <property type="match status" value="1"/>
</dbReference>
<dbReference type="Pfam" id="PF13205">
    <property type="entry name" value="Big_5"/>
    <property type="match status" value="1"/>
</dbReference>
<evidence type="ECO:0000256" key="1">
    <source>
        <dbReference type="ARBA" id="ARBA00022729"/>
    </source>
</evidence>
<reference evidence="5 6" key="1">
    <citation type="submission" date="2017-05" db="EMBL/GenBank/DDBJ databases">
        <authorList>
            <person name="Varghese N."/>
            <person name="Submissions S."/>
        </authorList>
    </citation>
    <scope>NUCLEOTIDE SEQUENCE [LARGE SCALE GENOMIC DNA]</scope>
    <source>
        <strain evidence="5 6">DSM 21194</strain>
    </source>
</reference>
<keyword evidence="6" id="KW-1185">Reference proteome</keyword>
<feature type="domain" description="LTD" evidence="4">
    <location>
        <begin position="1067"/>
        <end position="1190"/>
    </location>
</feature>
<sequence length="1879" mass="205779">MYGHYHRLWLMLFFALAPAVNGFGQVTNFTDGFEDGNFTVNPEWNGDDTLYTVVQDSRNHLLQLQGDAENGGINYLSTPSSDSIGSWEVYIQLDFSPSGSNKADIFLMSDMANLRGPVNGYALRAGESGTADVFRLVRYDAGSESEVVLSGTTDISSGGDFRVKVTREGGGIWSMAVGLGYDGQLEPEGGTQTDATHASTRYFGVRSTYTSTRHDLFSYDFKIDLPAFTITGATASDNQVELSFNRKVDQGSVQPTDFTIDNGMGSPSSISFPSASVVRLSYDHSLLSNVYTLTASNIEDQHGNSIATDTTAQFIVYGNYKKQDIIITEFMYDQPSGQAEYVELKNISDKFLNLQNWRIGDNSGDARISADTLTLAPYGYLAVSSDTSALFHSHGSQPYVESLNLPAFNNGGDVVHLITAAGASADSLSYTPSWGGSGVALERRSAATPALYMENWGDSTHPEAGTPGQPNTLPRDTTAPRLIALQVASAQKLKLAFNERLEVTTASAPSNYSLTNTAITTARVIEPDTAELALATPLQNASSYTLAVTNIEDIFGNAMIQTDSTFTHYTLSEADSGDVVINEFMYSPPPVSSEYVEIYNRSAKSFDLQDWTFSDNRGMKRLITNKPYILPPDSFVAVAPDSTLAISDPGLPLLIMDDFPSLNNGGDQILIHRRDSTLLDSLAYTSGWGGEQLSLERRSPDVAGIYTDNWAEAPEGFGTPGAPNTIEPDTKPPELSSLSVKDGTLLTLTFSERLSGSAAEEPENYTLVSETAIINARYSPPDSVFLKLDDNLQNGSEYTLSIENIGDIFGNTISSEDTLFTHYRLSSADSGDVFINEFMYDPPEGFPEYIELFNASSKTLNLQNWTLNDNTGHNVRITAQEYPLPPGGFAVLSADSLPIPYPVIRMLNRSPSLNNNGDHIVLRDSSGSRLDSLQYSGDWGGMQVALERRSHTLAGYYRANWGLPSDSTGSPGSKNTVSPDETPPSIEVLDLTDPQTLQLIFSEHLDSTSLANSFSFSGTPAIDDIQFLLPDTTQIKLSSPMQNAVSYTLTLSGIRDLFDNVLPQIDTTFTFYRSTVADSGDIFINEFSYNPASGQTEYLELFNPTDHSFDLQNWTLNDNRGLEEPLTPHQLILPPDSFVVLAPDNTLLKSHPGIRLLSMGTRFPALNNSGDQIVLKNKNGIRLDSLQYTSSWGGREIALERRTTSVAATYAENWGPAPEITGSPGRPNSITADQTPPEIHNLHPLGRSSLQLLFSEHLSVSSATSFDNYQIIPHRELQLVSVQSDSVTLFLATPLASGETYTLETSGITDIFGNALPPESHSFKYLRLEKAIPGDIIINEILADPGNDMVEFIELYNRSDKNIDLRNWSLGDAQNEITLPAGTELQSRHYLVLVPGSLPSQIPGTALVLPRFPNLNNSSDALFIRNSAGLTIDSLYYQSSWNMAPAGHSMERKDPHAASNDPSNWTSNSSDAGSSAGAENLSFEEDQTPPVAHFATIRSDGKIEIHFSEFIRHPEKTQFILNGNLLSIAVFDSLEADRVTMNHPAANIGGSNPTIHIKHLEDVRGNITPSSNIPLAQPLEPGTLVINEIMYHPVSVPDDQQPDQSEYIELYNRSDHTVSLEGLRLHEAPDEKGQFQELHPARTATKWVAPKQTVLIYADQAPTYSQSDIVTFFELDSTRLQAILQIDRSSLSLSSGEEIYLADSTGTTIDSVHYRARWHNPNLVDTRGIALERITPGGPTNEQANWGSSVHPRGGTPKAVNSIYQENTEQPEQEGILLTPNPFSPDGDGFEDQLIINYKLDQPDYLLRVTIFDRYGRFIKKLADGKPAGFEGSLLWDGRRDGGRRNRIGIYVIVFEAYDSASGANIAYKKAIVLARKLH</sequence>
<gene>
    <name evidence="5" type="ORF">SAMN06265218_108124</name>
</gene>
<feature type="region of interest" description="Disordered" evidence="2">
    <location>
        <begin position="1735"/>
        <end position="1759"/>
    </location>
</feature>
<organism evidence="5 6">
    <name type="scientific">Fodinibius sediminis</name>
    <dbReference type="NCBI Taxonomy" id="1214077"/>
    <lineage>
        <taxon>Bacteria</taxon>
        <taxon>Pseudomonadati</taxon>
        <taxon>Balneolota</taxon>
        <taxon>Balneolia</taxon>
        <taxon>Balneolales</taxon>
        <taxon>Balneolaceae</taxon>
        <taxon>Fodinibius</taxon>
    </lineage>
</organism>
<dbReference type="InterPro" id="IPR036415">
    <property type="entry name" value="Lamin_tail_dom_sf"/>
</dbReference>
<feature type="region of interest" description="Disordered" evidence="2">
    <location>
        <begin position="1447"/>
        <end position="1487"/>
    </location>
</feature>
<feature type="domain" description="LTD" evidence="4">
    <location>
        <begin position="1572"/>
        <end position="1716"/>
    </location>
</feature>
<dbReference type="InterPro" id="IPR001322">
    <property type="entry name" value="Lamin_tail_dom"/>
</dbReference>
<dbReference type="InterPro" id="IPR014755">
    <property type="entry name" value="Cu-Rt/internalin_Ig-like"/>
</dbReference>
<feature type="domain" description="LTD" evidence="4">
    <location>
        <begin position="567"/>
        <end position="686"/>
    </location>
</feature>
<feature type="compositionally biased region" description="Polar residues" evidence="2">
    <location>
        <begin position="965"/>
        <end position="979"/>
    </location>
</feature>
<dbReference type="PROSITE" id="PS51841">
    <property type="entry name" value="LTD"/>
    <property type="match status" value="6"/>
</dbReference>
<protein>
    <submittedName>
        <fullName evidence="5">Lamin Tail Domain</fullName>
    </submittedName>
</protein>
<feature type="region of interest" description="Disordered" evidence="2">
    <location>
        <begin position="457"/>
        <end position="476"/>
    </location>
</feature>
<dbReference type="EMBL" id="FXTH01000008">
    <property type="protein sequence ID" value="SMO66526.1"/>
    <property type="molecule type" value="Genomic_DNA"/>
</dbReference>
<evidence type="ECO:0000259" key="4">
    <source>
        <dbReference type="PROSITE" id="PS51841"/>
    </source>
</evidence>
<keyword evidence="1 3" id="KW-0732">Signal</keyword>
<evidence type="ECO:0000256" key="3">
    <source>
        <dbReference type="SAM" id="SignalP"/>
    </source>
</evidence>
<feature type="domain" description="LTD" evidence="4">
    <location>
        <begin position="1321"/>
        <end position="1460"/>
    </location>
</feature>
<dbReference type="SUPFAM" id="SSF74853">
    <property type="entry name" value="Lamin A/C globular tail domain"/>
    <property type="match status" value="6"/>
</dbReference>
<feature type="region of interest" description="Disordered" evidence="2">
    <location>
        <begin position="964"/>
        <end position="983"/>
    </location>
</feature>
<feature type="domain" description="LTD" evidence="4">
    <location>
        <begin position="308"/>
        <end position="432"/>
    </location>
</feature>
<dbReference type="Gene3D" id="2.60.40.1260">
    <property type="entry name" value="Lamin Tail domain"/>
    <property type="match status" value="4"/>
</dbReference>
<feature type="compositionally biased region" description="Low complexity" evidence="2">
    <location>
        <begin position="1463"/>
        <end position="1480"/>
    </location>
</feature>
<feature type="domain" description="LTD" evidence="4">
    <location>
        <begin position="821"/>
        <end position="937"/>
    </location>
</feature>
<dbReference type="InterPro" id="IPR032812">
    <property type="entry name" value="SbsA_Ig"/>
</dbReference>
<dbReference type="Gene3D" id="2.60.40.1220">
    <property type="match status" value="5"/>
</dbReference>
<proteinExistence type="predicted"/>
<name>A0A521D496_9BACT</name>
<accession>A0A521D496</accession>
<evidence type="ECO:0000313" key="6">
    <source>
        <dbReference type="Proteomes" id="UP000317593"/>
    </source>
</evidence>
<dbReference type="OrthoDB" id="9758406at2"/>
<evidence type="ECO:0000256" key="2">
    <source>
        <dbReference type="SAM" id="MobiDB-lite"/>
    </source>
</evidence>
<feature type="signal peptide" evidence="3">
    <location>
        <begin position="1"/>
        <end position="19"/>
    </location>
</feature>
<dbReference type="Proteomes" id="UP000317593">
    <property type="component" value="Unassembled WGS sequence"/>
</dbReference>
<feature type="compositionally biased region" description="Polar residues" evidence="2">
    <location>
        <begin position="1738"/>
        <end position="1748"/>
    </location>
</feature>
<evidence type="ECO:0000313" key="5">
    <source>
        <dbReference type="EMBL" id="SMO66526.1"/>
    </source>
</evidence>
<dbReference type="Pfam" id="PF00932">
    <property type="entry name" value="LTD"/>
    <property type="match status" value="6"/>
</dbReference>